<name>A0AA36PN32_YERMO</name>
<evidence type="ECO:0000313" key="2">
    <source>
        <dbReference type="EMBL" id="CNI42779.1"/>
    </source>
</evidence>
<dbReference type="AlphaFoldDB" id="A0AA36PN32"/>
<dbReference type="EMBL" id="CQBM01000009">
    <property type="protein sequence ID" value="CNI42779.1"/>
    <property type="molecule type" value="Genomic_DNA"/>
</dbReference>
<accession>A0AA36PN32</accession>
<dbReference type="Proteomes" id="UP000040841">
    <property type="component" value="Unassembled WGS sequence"/>
</dbReference>
<feature type="transmembrane region" description="Helical" evidence="1">
    <location>
        <begin position="15"/>
        <end position="36"/>
    </location>
</feature>
<organism evidence="2 3">
    <name type="scientific">Yersinia mollaretii</name>
    <dbReference type="NCBI Taxonomy" id="33060"/>
    <lineage>
        <taxon>Bacteria</taxon>
        <taxon>Pseudomonadati</taxon>
        <taxon>Pseudomonadota</taxon>
        <taxon>Gammaproteobacteria</taxon>
        <taxon>Enterobacterales</taxon>
        <taxon>Yersiniaceae</taxon>
        <taxon>Yersinia</taxon>
    </lineage>
</organism>
<reference evidence="2 3" key="1">
    <citation type="submission" date="2015-03" db="EMBL/GenBank/DDBJ databases">
        <authorList>
            <consortium name="Pathogen Informatics"/>
            <person name="Murphy D."/>
        </authorList>
    </citation>
    <scope>NUCLEOTIDE SEQUENCE [LARGE SCALE GENOMIC DNA]</scope>
    <source>
        <strain evidence="2 3">FE82747</strain>
    </source>
</reference>
<comment type="caution">
    <text evidence="2">The sequence shown here is derived from an EMBL/GenBank/DDBJ whole genome shotgun (WGS) entry which is preliminary data.</text>
</comment>
<sequence>MFEKNVIFEHEKFESYVVVVFPHLVPVAVILIIQAYPKS</sequence>
<keyword evidence="1" id="KW-0812">Transmembrane</keyword>
<proteinExistence type="predicted"/>
<gene>
    <name evidence="2" type="ORF">ERS008502_03225</name>
</gene>
<evidence type="ECO:0000256" key="1">
    <source>
        <dbReference type="SAM" id="Phobius"/>
    </source>
</evidence>
<evidence type="ECO:0000313" key="3">
    <source>
        <dbReference type="Proteomes" id="UP000040841"/>
    </source>
</evidence>
<protein>
    <submittedName>
        <fullName evidence="2">Uncharacterized protein</fullName>
    </submittedName>
</protein>
<keyword evidence="1" id="KW-0472">Membrane</keyword>
<keyword evidence="1" id="KW-1133">Transmembrane helix</keyword>